<dbReference type="GO" id="GO:0006260">
    <property type="term" value="P:DNA replication"/>
    <property type="evidence" value="ECO:0007669"/>
    <property type="project" value="UniProtKB-KW"/>
</dbReference>
<dbReference type="NCBIfam" id="TIGR00619">
    <property type="entry name" value="sbcd"/>
    <property type="match status" value="1"/>
</dbReference>
<dbReference type="InterPro" id="IPR050535">
    <property type="entry name" value="DNA_Repair-Maintenance_Comp"/>
</dbReference>
<evidence type="ECO:0000256" key="7">
    <source>
        <dbReference type="RuleBase" id="RU363069"/>
    </source>
</evidence>
<proteinExistence type="inferred from homology"/>
<evidence type="ECO:0000313" key="11">
    <source>
        <dbReference type="Proteomes" id="UP000680020"/>
    </source>
</evidence>
<dbReference type="AlphaFoldDB" id="A0AB35C031"/>
<dbReference type="InterPro" id="IPR004843">
    <property type="entry name" value="Calcineurin-like_PHP"/>
</dbReference>
<keyword evidence="6 7" id="KW-0269">Exonuclease</keyword>
<comment type="caution">
    <text evidence="10">The sequence shown here is derived from an EMBL/GenBank/DDBJ whole genome shotgun (WGS) entry which is preliminary data.</text>
</comment>
<dbReference type="SUPFAM" id="SSF56300">
    <property type="entry name" value="Metallo-dependent phosphatases"/>
    <property type="match status" value="1"/>
</dbReference>
<evidence type="ECO:0000256" key="5">
    <source>
        <dbReference type="ARBA" id="ARBA00022801"/>
    </source>
</evidence>
<reference evidence="10" key="1">
    <citation type="submission" date="2021-03" db="EMBL/GenBank/DDBJ databases">
        <title>Identification and antibiotic profiling of Wohlfahrtiimonas chitiniclastica, an underestimated human pathogen.</title>
        <authorList>
            <person name="Kopf A."/>
            <person name="Bunk B."/>
            <person name="Coldewey S."/>
            <person name="Gunzer F."/>
            <person name="Riedel T."/>
            <person name="Schroettner P."/>
        </authorList>
    </citation>
    <scope>NUCLEOTIDE SEQUENCE</scope>
    <source>
        <strain evidence="10">DSM 100917</strain>
    </source>
</reference>
<organism evidence="10 11">
    <name type="scientific">Wohlfahrtiimonas chitiniclastica</name>
    <dbReference type="NCBI Taxonomy" id="400946"/>
    <lineage>
        <taxon>Bacteria</taxon>
        <taxon>Pseudomonadati</taxon>
        <taxon>Pseudomonadota</taxon>
        <taxon>Gammaproteobacteria</taxon>
        <taxon>Cardiobacteriales</taxon>
        <taxon>Ignatzschineriaceae</taxon>
        <taxon>Wohlfahrtiimonas</taxon>
    </lineage>
</organism>
<feature type="domain" description="Nuclease SbcCD subunit D C-terminal" evidence="9">
    <location>
        <begin position="287"/>
        <end position="382"/>
    </location>
</feature>
<evidence type="ECO:0000256" key="3">
    <source>
        <dbReference type="ARBA" id="ARBA00013365"/>
    </source>
</evidence>
<dbReference type="InterPro" id="IPR029052">
    <property type="entry name" value="Metallo-depent_PP-like"/>
</dbReference>
<dbReference type="Gene3D" id="3.30.160.720">
    <property type="match status" value="1"/>
</dbReference>
<dbReference type="PANTHER" id="PTHR30337">
    <property type="entry name" value="COMPONENT OF ATP-DEPENDENT DSDNA EXONUCLEASE"/>
    <property type="match status" value="1"/>
</dbReference>
<dbReference type="RefSeq" id="WP_213402879.1">
    <property type="nucleotide sequence ID" value="NZ_JAGIBT010000004.1"/>
</dbReference>
<name>A0AB35C031_9GAMM</name>
<dbReference type="GO" id="GO:0006310">
    <property type="term" value="P:DNA recombination"/>
    <property type="evidence" value="ECO:0007669"/>
    <property type="project" value="UniProtKB-KW"/>
</dbReference>
<dbReference type="Gene3D" id="3.60.21.10">
    <property type="match status" value="1"/>
</dbReference>
<dbReference type="EMBL" id="JAGIBU010000001">
    <property type="protein sequence ID" value="MBS7824115.1"/>
    <property type="molecule type" value="Genomic_DNA"/>
</dbReference>
<dbReference type="InterPro" id="IPR041796">
    <property type="entry name" value="Mre11_N"/>
</dbReference>
<keyword evidence="5 7" id="KW-0378">Hydrolase</keyword>
<evidence type="ECO:0000259" key="9">
    <source>
        <dbReference type="Pfam" id="PF12320"/>
    </source>
</evidence>
<evidence type="ECO:0000256" key="2">
    <source>
        <dbReference type="ARBA" id="ARBA00011322"/>
    </source>
</evidence>
<evidence type="ECO:0000256" key="1">
    <source>
        <dbReference type="ARBA" id="ARBA00010555"/>
    </source>
</evidence>
<dbReference type="GO" id="GO:0008408">
    <property type="term" value="F:3'-5' exonuclease activity"/>
    <property type="evidence" value="ECO:0007669"/>
    <property type="project" value="InterPro"/>
</dbReference>
<dbReference type="InterPro" id="IPR004593">
    <property type="entry name" value="SbcD"/>
</dbReference>
<evidence type="ECO:0000259" key="8">
    <source>
        <dbReference type="Pfam" id="PF00149"/>
    </source>
</evidence>
<dbReference type="Pfam" id="PF00149">
    <property type="entry name" value="Metallophos"/>
    <property type="match status" value="1"/>
</dbReference>
<protein>
    <recommendedName>
        <fullName evidence="3 7">Nuclease SbcCD subunit D</fullName>
    </recommendedName>
</protein>
<keyword evidence="7" id="KW-0255">Endonuclease</keyword>
<comment type="subunit">
    <text evidence="2 7">Heterodimer of SbcC and SbcD.</text>
</comment>
<keyword evidence="4 7" id="KW-0540">Nuclease</keyword>
<dbReference type="Proteomes" id="UP000680020">
    <property type="component" value="Unassembled WGS sequence"/>
</dbReference>
<gene>
    <name evidence="7" type="primary">sbcD</name>
    <name evidence="10" type="ORF">J7561_02710</name>
</gene>
<dbReference type="GO" id="GO:0004519">
    <property type="term" value="F:endonuclease activity"/>
    <property type="evidence" value="ECO:0007669"/>
    <property type="project" value="UniProtKB-KW"/>
</dbReference>
<evidence type="ECO:0000256" key="4">
    <source>
        <dbReference type="ARBA" id="ARBA00022722"/>
    </source>
</evidence>
<dbReference type="CDD" id="cd00840">
    <property type="entry name" value="MPP_Mre11_N"/>
    <property type="match status" value="1"/>
</dbReference>
<evidence type="ECO:0000256" key="6">
    <source>
        <dbReference type="ARBA" id="ARBA00022839"/>
    </source>
</evidence>
<keyword evidence="7" id="KW-0235">DNA replication</keyword>
<dbReference type="InterPro" id="IPR026843">
    <property type="entry name" value="SbcD_C"/>
</dbReference>
<sequence>MKLLHTADWHLGRALYGHKRHQEFSEFLAWMIKTLTEEKIDVLLIAGDVFDTNLPSNRAQAMYYEFLHQVSRTDCQHVVITAGNHDSPTFLNAPQALLKALNVHVIGQVSADLSDEVITLTRNGVPELIVCAVPYLRDKDMRIMTAGESLEDKNRALIRGIEHHYQAVTDLAIAEQSRCAAAGHQEIPIVAMGHLFAAGGETLEGDGVRDLYVGNLAYVNVAAFPTELDYVALGHLHVPQIVGGCEHIRYSGSPIAMGFGEAKQNKSVVIIEFVGRNATISLLPIPRFQALERISGDLDTIEARLDALREMQQPVWLEIEYTGNAIVGDLRGRLETRVAGSSLMILRIKNQQVLNHVMQVAQDAVALEELSVEDVFEACLKAADVLPESSALLRALHQEVVQSLNEDDQNAE</sequence>
<dbReference type="PANTHER" id="PTHR30337:SF0">
    <property type="entry name" value="NUCLEASE SBCCD SUBUNIT D"/>
    <property type="match status" value="1"/>
</dbReference>
<keyword evidence="7" id="KW-0233">DNA recombination</keyword>
<comment type="similarity">
    <text evidence="1 7">Belongs to the SbcD family.</text>
</comment>
<comment type="function">
    <text evidence="7">SbcCD cleaves DNA hairpin structures. These structures can inhibit DNA replication and are intermediates in certain DNA recombination reactions. The complex acts as a 3'-&gt;5' double strand exonuclease that can open hairpins. It also has a 5' single-strand endonuclease activity.</text>
</comment>
<feature type="domain" description="Calcineurin-like phosphoesterase" evidence="8">
    <location>
        <begin position="1"/>
        <end position="239"/>
    </location>
</feature>
<evidence type="ECO:0000313" key="10">
    <source>
        <dbReference type="EMBL" id="MBS7824115.1"/>
    </source>
</evidence>
<accession>A0AB35C031</accession>
<dbReference type="Pfam" id="PF12320">
    <property type="entry name" value="SbcD_C"/>
    <property type="match status" value="1"/>
</dbReference>